<proteinExistence type="predicted"/>
<evidence type="ECO:0000256" key="1">
    <source>
        <dbReference type="SAM" id="MobiDB-lite"/>
    </source>
</evidence>
<protein>
    <recommendedName>
        <fullName evidence="4">Protein FAR1-RELATED SEQUENCE</fullName>
    </recommendedName>
</protein>
<sequence>MGYRGGEGGVVGGGEGGDGEEGLNDEDRGGGDVEEGWDCGGCVERASEEFETTWKRMIDDYDLDGYKWLNGMYNLRSRWAASFSNNKFTATSAGAPLPDFAPFLRRKLSDEQALHMIQPIDNEEIRAVLFRLQKDKAPGHEGTRNMLRESFDSVAEKTIAWLENLRINYPSACNDLVSSEGDGFTSTFDRHFQPLHLSAIFSL</sequence>
<evidence type="ECO:0008006" key="4">
    <source>
        <dbReference type="Google" id="ProtNLM"/>
    </source>
</evidence>
<reference evidence="2" key="1">
    <citation type="submission" date="2019-10" db="EMBL/GenBank/DDBJ databases">
        <authorList>
            <person name="Zhang R."/>
            <person name="Pan Y."/>
            <person name="Wang J."/>
            <person name="Ma R."/>
            <person name="Yu S."/>
        </authorList>
    </citation>
    <scope>NUCLEOTIDE SEQUENCE</scope>
    <source>
        <strain evidence="2">LA-IB0</strain>
        <tissue evidence="2">Leaf</tissue>
    </source>
</reference>
<dbReference type="AlphaFoldDB" id="A0AAV6WUJ9"/>
<gene>
    <name evidence="2" type="ORF">BUALT_Bualt13G0073100</name>
</gene>
<dbReference type="Proteomes" id="UP000826271">
    <property type="component" value="Unassembled WGS sequence"/>
</dbReference>
<feature type="region of interest" description="Disordered" evidence="1">
    <location>
        <begin position="1"/>
        <end position="36"/>
    </location>
</feature>
<evidence type="ECO:0000313" key="3">
    <source>
        <dbReference type="Proteomes" id="UP000826271"/>
    </source>
</evidence>
<name>A0AAV6WUJ9_9LAMI</name>
<evidence type="ECO:0000313" key="2">
    <source>
        <dbReference type="EMBL" id="KAG8371297.1"/>
    </source>
</evidence>
<comment type="caution">
    <text evidence="2">The sequence shown here is derived from an EMBL/GenBank/DDBJ whole genome shotgun (WGS) entry which is preliminary data.</text>
</comment>
<keyword evidence="3" id="KW-1185">Reference proteome</keyword>
<organism evidence="2 3">
    <name type="scientific">Buddleja alternifolia</name>
    <dbReference type="NCBI Taxonomy" id="168488"/>
    <lineage>
        <taxon>Eukaryota</taxon>
        <taxon>Viridiplantae</taxon>
        <taxon>Streptophyta</taxon>
        <taxon>Embryophyta</taxon>
        <taxon>Tracheophyta</taxon>
        <taxon>Spermatophyta</taxon>
        <taxon>Magnoliopsida</taxon>
        <taxon>eudicotyledons</taxon>
        <taxon>Gunneridae</taxon>
        <taxon>Pentapetalae</taxon>
        <taxon>asterids</taxon>
        <taxon>lamiids</taxon>
        <taxon>Lamiales</taxon>
        <taxon>Scrophulariaceae</taxon>
        <taxon>Buddlejeae</taxon>
        <taxon>Buddleja</taxon>
    </lineage>
</organism>
<feature type="compositionally biased region" description="Gly residues" evidence="1">
    <location>
        <begin position="1"/>
        <end position="16"/>
    </location>
</feature>
<accession>A0AAV6WUJ9</accession>
<dbReference type="EMBL" id="WHWC01000013">
    <property type="protein sequence ID" value="KAG8371297.1"/>
    <property type="molecule type" value="Genomic_DNA"/>
</dbReference>